<dbReference type="Proteomes" id="UP001168972">
    <property type="component" value="Unassembled WGS sequence"/>
</dbReference>
<keyword evidence="12" id="KW-1185">Reference proteome</keyword>
<evidence type="ECO:0000256" key="8">
    <source>
        <dbReference type="ARBA" id="ARBA00023136"/>
    </source>
</evidence>
<comment type="caution">
    <text evidence="10">Lacks conserved residue(s) required for the propagation of feature annotation.</text>
</comment>
<dbReference type="AlphaFoldDB" id="A0AA39FC37"/>
<dbReference type="GO" id="GO:0034625">
    <property type="term" value="P:fatty acid elongation, monounsaturated fatty acid"/>
    <property type="evidence" value="ECO:0007669"/>
    <property type="project" value="TreeGrafter"/>
</dbReference>
<proteinExistence type="inferred from homology"/>
<comment type="similarity">
    <text evidence="10">Belongs to the ELO family.</text>
</comment>
<dbReference type="InterPro" id="IPR002076">
    <property type="entry name" value="ELO_fam"/>
</dbReference>
<reference evidence="11" key="2">
    <citation type="submission" date="2023-03" db="EMBL/GenBank/DDBJ databases">
        <authorList>
            <person name="Inwood S.N."/>
            <person name="Skelly J.G."/>
            <person name="Guhlin J."/>
            <person name="Harrop T.W.R."/>
            <person name="Goldson S.G."/>
            <person name="Dearden P.K."/>
        </authorList>
    </citation>
    <scope>NUCLEOTIDE SEQUENCE</scope>
    <source>
        <strain evidence="11">Lincoln</strain>
        <tissue evidence="11">Whole body</tissue>
    </source>
</reference>
<keyword evidence="8 10" id="KW-0472">Membrane</keyword>
<comment type="caution">
    <text evidence="11">The sequence shown here is derived from an EMBL/GenBank/DDBJ whole genome shotgun (WGS) entry which is preliminary data.</text>
</comment>
<keyword evidence="3 10" id="KW-0808">Transferase</keyword>
<dbReference type="GO" id="GO:0005789">
    <property type="term" value="C:endoplasmic reticulum membrane"/>
    <property type="evidence" value="ECO:0007669"/>
    <property type="project" value="TreeGrafter"/>
</dbReference>
<dbReference type="GO" id="GO:0030148">
    <property type="term" value="P:sphingolipid biosynthetic process"/>
    <property type="evidence" value="ECO:0007669"/>
    <property type="project" value="TreeGrafter"/>
</dbReference>
<dbReference type="GO" id="GO:0009922">
    <property type="term" value="F:fatty acid elongase activity"/>
    <property type="evidence" value="ECO:0007669"/>
    <property type="project" value="UniProtKB-EC"/>
</dbReference>
<sequence length="104" mass="12428">MTSTFENLVDGYKDFIDNKSDPRVKDWAMMDSPIPTMVICLSYAYFSTVLGPKMMENRKPFNLRRILIMYNLIQTTFSAWIFYERLFNFALTLLLRKQEHLDRV</sequence>
<gene>
    <name evidence="11" type="ORF">PV327_004305</name>
</gene>
<accession>A0AA39FC37</accession>
<keyword evidence="2 10" id="KW-0444">Lipid biosynthesis</keyword>
<dbReference type="GO" id="GO:0019367">
    <property type="term" value="P:fatty acid elongation, saturated fatty acid"/>
    <property type="evidence" value="ECO:0007669"/>
    <property type="project" value="TreeGrafter"/>
</dbReference>
<comment type="subcellular location">
    <subcellularLocation>
        <location evidence="1">Membrane</location>
        <topology evidence="1">Multi-pass membrane protein</topology>
    </subcellularLocation>
</comment>
<dbReference type="PANTHER" id="PTHR11157">
    <property type="entry name" value="FATTY ACID ACYL TRANSFERASE-RELATED"/>
    <property type="match status" value="1"/>
</dbReference>
<evidence type="ECO:0000256" key="2">
    <source>
        <dbReference type="ARBA" id="ARBA00022516"/>
    </source>
</evidence>
<evidence type="ECO:0000256" key="3">
    <source>
        <dbReference type="ARBA" id="ARBA00022679"/>
    </source>
</evidence>
<dbReference type="GO" id="GO:0042761">
    <property type="term" value="P:very long-chain fatty acid biosynthetic process"/>
    <property type="evidence" value="ECO:0007669"/>
    <property type="project" value="TreeGrafter"/>
</dbReference>
<evidence type="ECO:0000256" key="7">
    <source>
        <dbReference type="ARBA" id="ARBA00023098"/>
    </source>
</evidence>
<evidence type="ECO:0000256" key="9">
    <source>
        <dbReference type="ARBA" id="ARBA00023160"/>
    </source>
</evidence>
<comment type="catalytic activity">
    <reaction evidence="10">
        <text>a very-long-chain acyl-CoA + malonyl-CoA + H(+) = a very-long-chain 3-oxoacyl-CoA + CO2 + CoA</text>
        <dbReference type="Rhea" id="RHEA:32727"/>
        <dbReference type="ChEBI" id="CHEBI:15378"/>
        <dbReference type="ChEBI" id="CHEBI:16526"/>
        <dbReference type="ChEBI" id="CHEBI:57287"/>
        <dbReference type="ChEBI" id="CHEBI:57384"/>
        <dbReference type="ChEBI" id="CHEBI:90725"/>
        <dbReference type="ChEBI" id="CHEBI:90736"/>
        <dbReference type="EC" id="2.3.1.199"/>
    </reaction>
</comment>
<evidence type="ECO:0000256" key="6">
    <source>
        <dbReference type="ARBA" id="ARBA00022989"/>
    </source>
</evidence>
<keyword evidence="9 10" id="KW-0275">Fatty acid biosynthesis</keyword>
<evidence type="ECO:0000313" key="12">
    <source>
        <dbReference type="Proteomes" id="UP001168972"/>
    </source>
</evidence>
<dbReference type="Pfam" id="PF01151">
    <property type="entry name" value="ELO"/>
    <property type="match status" value="1"/>
</dbReference>
<organism evidence="11 12">
    <name type="scientific">Microctonus hyperodae</name>
    <name type="common">Parasitoid wasp</name>
    <dbReference type="NCBI Taxonomy" id="165561"/>
    <lineage>
        <taxon>Eukaryota</taxon>
        <taxon>Metazoa</taxon>
        <taxon>Ecdysozoa</taxon>
        <taxon>Arthropoda</taxon>
        <taxon>Hexapoda</taxon>
        <taxon>Insecta</taxon>
        <taxon>Pterygota</taxon>
        <taxon>Neoptera</taxon>
        <taxon>Endopterygota</taxon>
        <taxon>Hymenoptera</taxon>
        <taxon>Apocrita</taxon>
        <taxon>Ichneumonoidea</taxon>
        <taxon>Braconidae</taxon>
        <taxon>Euphorinae</taxon>
        <taxon>Microctonus</taxon>
    </lineage>
</organism>
<protein>
    <recommendedName>
        <fullName evidence="10">Elongation of very long chain fatty acids protein</fullName>
        <ecNumber evidence="10">2.3.1.199</ecNumber>
    </recommendedName>
    <alternativeName>
        <fullName evidence="10">Very-long-chain 3-oxoacyl-CoA synthase</fullName>
    </alternativeName>
</protein>
<keyword evidence="6 10" id="KW-1133">Transmembrane helix</keyword>
<evidence type="ECO:0000256" key="1">
    <source>
        <dbReference type="ARBA" id="ARBA00004141"/>
    </source>
</evidence>
<dbReference type="PANTHER" id="PTHR11157:SF162">
    <property type="entry name" value="ELONGATION OF VERY LONG CHAIN FATTY ACIDS PROTEIN"/>
    <property type="match status" value="1"/>
</dbReference>
<evidence type="ECO:0000313" key="11">
    <source>
        <dbReference type="EMBL" id="KAK0166822.1"/>
    </source>
</evidence>
<evidence type="ECO:0000256" key="5">
    <source>
        <dbReference type="ARBA" id="ARBA00022832"/>
    </source>
</evidence>
<dbReference type="GO" id="GO:0034626">
    <property type="term" value="P:fatty acid elongation, polyunsaturated fatty acid"/>
    <property type="evidence" value="ECO:0007669"/>
    <property type="project" value="TreeGrafter"/>
</dbReference>
<dbReference type="EC" id="2.3.1.199" evidence="10"/>
<feature type="transmembrane region" description="Helical" evidence="10">
    <location>
        <begin position="34"/>
        <end position="51"/>
    </location>
</feature>
<evidence type="ECO:0000256" key="4">
    <source>
        <dbReference type="ARBA" id="ARBA00022692"/>
    </source>
</evidence>
<dbReference type="EMBL" id="JAQQBR010001832">
    <property type="protein sequence ID" value="KAK0166822.1"/>
    <property type="molecule type" value="Genomic_DNA"/>
</dbReference>
<keyword evidence="5 10" id="KW-0276">Fatty acid metabolism</keyword>
<keyword evidence="4 10" id="KW-0812">Transmembrane</keyword>
<evidence type="ECO:0000256" key="10">
    <source>
        <dbReference type="RuleBase" id="RU361115"/>
    </source>
</evidence>
<feature type="transmembrane region" description="Helical" evidence="10">
    <location>
        <begin position="63"/>
        <end position="83"/>
    </location>
</feature>
<reference evidence="11" key="1">
    <citation type="journal article" date="2023" name="bioRxiv">
        <title>Scaffold-level genome assemblies of two parasitoid biocontrol wasps reveal the parthenogenesis mechanism and an associated novel virus.</title>
        <authorList>
            <person name="Inwood S."/>
            <person name="Skelly J."/>
            <person name="Guhlin J."/>
            <person name="Harrop T."/>
            <person name="Goldson S."/>
            <person name="Dearden P."/>
        </authorList>
    </citation>
    <scope>NUCLEOTIDE SEQUENCE</scope>
    <source>
        <strain evidence="11">Lincoln</strain>
        <tissue evidence="11">Whole body</tissue>
    </source>
</reference>
<name>A0AA39FC37_MICHY</name>
<keyword evidence="7 10" id="KW-0443">Lipid metabolism</keyword>